<evidence type="ECO:0000313" key="4">
    <source>
        <dbReference type="EMBL" id="CAD7701191.1"/>
    </source>
</evidence>
<feature type="domain" description="Disease resistance R13L4/SHOC-2-like LRR" evidence="3">
    <location>
        <begin position="341"/>
        <end position="479"/>
    </location>
</feature>
<sequence length="601" mass="67175">MSHTGLGGPKAPRSGALGGGRAEAIAAEAIPAAVLTGAFALLPFAERKDSIPLVCKRWNRLTKMQPEIWKSCGWDGQELAEGGDAEVDWLRAVDWFLDRSVAVESLMASKVDFSSGTDAPAHSVLFALLGASLHELKLMDCRMDNNFCLSRAGLLGLHSLRHLEIRLSHGRIRWNSVSRLSRLANLEVLCIGCAGSVHDSGSSVSINFPQRLRRLEISGLGKVQAVFPPEVFQSWQRLEKLDLWGTGVRPFPESASTMSKLSELRVWIEPRKGEDPWVGLLGLHGLKHLELQLHDGLPVWRELRQLSQLRSLEMLHVDFEIQNAVWEDDCSAPAVISFPHRLRSLRLRCFGKINAALSPQAFQNWQRLETLDLWGTEVQSLPVSVSSLTNLVDLHIWTKFRLGDNTWAGLLNLRSLRRLELHLDDGLPAWTSISQLSKLPMLQMLHVEFIGQGIGYEHGRFMPIFIRFPQKLNSLRIRGFGKINAVLPMEALLTWKDMEALDLGGTEVQSLPASVAFLTKLTELRVWTKTNLAESTWTGLRCLTGLRHLELRLGDGFPSWNSMSQLSRLKCLESLHVDFMGRKFAMNAANPLLFAPLEGAK</sequence>
<accession>A0A8S1J5R3</accession>
<dbReference type="AlphaFoldDB" id="A0A8S1J5R3"/>
<reference evidence="4" key="1">
    <citation type="submission" date="2020-12" db="EMBL/GenBank/DDBJ databases">
        <authorList>
            <person name="Iha C."/>
        </authorList>
    </citation>
    <scope>NUCLEOTIDE SEQUENCE</scope>
</reference>
<gene>
    <name evidence="4" type="ORF">OSTQU699_LOCUS6550</name>
</gene>
<dbReference type="EMBL" id="CAJHUC010001454">
    <property type="protein sequence ID" value="CAD7701191.1"/>
    <property type="molecule type" value="Genomic_DNA"/>
</dbReference>
<name>A0A8S1J5R3_9CHLO</name>
<keyword evidence="2" id="KW-0677">Repeat</keyword>
<evidence type="ECO:0000313" key="5">
    <source>
        <dbReference type="Proteomes" id="UP000708148"/>
    </source>
</evidence>
<evidence type="ECO:0000256" key="2">
    <source>
        <dbReference type="ARBA" id="ARBA00022737"/>
    </source>
</evidence>
<dbReference type="Pfam" id="PF23598">
    <property type="entry name" value="LRR_14"/>
    <property type="match status" value="1"/>
</dbReference>
<protein>
    <recommendedName>
        <fullName evidence="3">Disease resistance R13L4/SHOC-2-like LRR domain-containing protein</fullName>
    </recommendedName>
</protein>
<dbReference type="Gene3D" id="3.80.10.10">
    <property type="entry name" value="Ribonuclease Inhibitor"/>
    <property type="match status" value="2"/>
</dbReference>
<dbReference type="PANTHER" id="PTHR45752:SF187">
    <property type="entry name" value="LEUCINE-RICH REPEAT AND IQ DOMAIN-CONTAINING PROTEIN 4"/>
    <property type="match status" value="1"/>
</dbReference>
<organism evidence="4 5">
    <name type="scientific">Ostreobium quekettii</name>
    <dbReference type="NCBI Taxonomy" id="121088"/>
    <lineage>
        <taxon>Eukaryota</taxon>
        <taxon>Viridiplantae</taxon>
        <taxon>Chlorophyta</taxon>
        <taxon>core chlorophytes</taxon>
        <taxon>Ulvophyceae</taxon>
        <taxon>TCBD clade</taxon>
        <taxon>Bryopsidales</taxon>
        <taxon>Ostreobineae</taxon>
        <taxon>Ostreobiaceae</taxon>
        <taxon>Ostreobium</taxon>
    </lineage>
</organism>
<dbReference type="Proteomes" id="UP000708148">
    <property type="component" value="Unassembled WGS sequence"/>
</dbReference>
<dbReference type="InterPro" id="IPR050715">
    <property type="entry name" value="LRR-SigEffector_domain"/>
</dbReference>
<comment type="caution">
    <text evidence="4">The sequence shown here is derived from an EMBL/GenBank/DDBJ whole genome shotgun (WGS) entry which is preliminary data.</text>
</comment>
<dbReference type="InterPro" id="IPR055414">
    <property type="entry name" value="LRR_R13L4/SHOC2-like"/>
</dbReference>
<dbReference type="InterPro" id="IPR032675">
    <property type="entry name" value="LRR_dom_sf"/>
</dbReference>
<keyword evidence="5" id="KW-1185">Reference proteome</keyword>
<dbReference type="SUPFAM" id="SSF52047">
    <property type="entry name" value="RNI-like"/>
    <property type="match status" value="2"/>
</dbReference>
<evidence type="ECO:0000256" key="1">
    <source>
        <dbReference type="ARBA" id="ARBA00004430"/>
    </source>
</evidence>
<comment type="subcellular location">
    <subcellularLocation>
        <location evidence="1">Cytoplasm</location>
        <location evidence="1">Cytoskeleton</location>
        <location evidence="1">Cilium axoneme</location>
    </subcellularLocation>
</comment>
<proteinExistence type="predicted"/>
<evidence type="ECO:0000259" key="3">
    <source>
        <dbReference type="Pfam" id="PF23598"/>
    </source>
</evidence>
<dbReference type="PANTHER" id="PTHR45752">
    <property type="entry name" value="LEUCINE-RICH REPEAT-CONTAINING"/>
    <property type="match status" value="1"/>
</dbReference>
<dbReference type="GO" id="GO:0005930">
    <property type="term" value="C:axoneme"/>
    <property type="evidence" value="ECO:0007669"/>
    <property type="project" value="UniProtKB-SubCell"/>
</dbReference>